<dbReference type="GO" id="GO:0006952">
    <property type="term" value="P:defense response"/>
    <property type="evidence" value="ECO:0007669"/>
    <property type="project" value="UniProtKB-KW"/>
</dbReference>
<evidence type="ECO:0000259" key="3">
    <source>
        <dbReference type="Pfam" id="PF00931"/>
    </source>
</evidence>
<dbReference type="Gene3D" id="3.80.10.10">
    <property type="entry name" value="Ribonuclease Inhibitor"/>
    <property type="match status" value="2"/>
</dbReference>
<dbReference type="Gene3D" id="1.10.8.430">
    <property type="entry name" value="Helical domain of apoptotic protease-activating factors"/>
    <property type="match status" value="1"/>
</dbReference>
<dbReference type="GO" id="GO:0043531">
    <property type="term" value="F:ADP binding"/>
    <property type="evidence" value="ECO:0007669"/>
    <property type="project" value="InterPro"/>
</dbReference>
<dbReference type="Pfam" id="PF00931">
    <property type="entry name" value="NB-ARC"/>
    <property type="match status" value="1"/>
</dbReference>
<keyword evidence="2" id="KW-0611">Plant defense</keyword>
<reference evidence="6" key="1">
    <citation type="submission" date="2021-01" db="UniProtKB">
        <authorList>
            <consortium name="EnsemblPlants"/>
        </authorList>
    </citation>
    <scope>IDENTIFICATION</scope>
</reference>
<proteinExistence type="predicted"/>
<feature type="domain" description="Disease resistance protein winged helix" evidence="4">
    <location>
        <begin position="336"/>
        <end position="379"/>
    </location>
</feature>
<evidence type="ECO:0000313" key="7">
    <source>
        <dbReference type="Proteomes" id="UP000594263"/>
    </source>
</evidence>
<dbReference type="PANTHER" id="PTHR36766:SF51">
    <property type="entry name" value="DISEASE RESISTANCE RPP13-LIKE PROTEIN 1"/>
    <property type="match status" value="1"/>
</dbReference>
<sequence>MTGPEVAAVVSGASKVLFTQGAYDFFFKWKLDEMLLNKLKALVNSTKTLLTVAEMRRQIQENSISDEWFKRARFAICDADDVLDKIFTDVQNEEYRAGDSPGIGYAVKEKLRYKGKDVGRSLHPFKKTREVEMNEIIKKLESVASEVSHLGLDSNVELAGIRKIRGEATSSVNDTITICGRSEDKKIIMKLVESKDVADDPLRVITIVGLPDISSKDTRKWDELRTPFLVGKSKSRIIITTHSKDVTETVTSVRDYYYPLNVMSEDESLLLFESVAFPGGSEAASPALKEIGRGIVGKCKGLPLAIKMIGRLLFSYRNDVTEWKRLLNSERVSSKQRLKEQYEDVSRRYFTHLLLNFFIQESSRGKPWYVLHDLVHDLAEYVSRGLCVDLHDINLQSRHLCYIQGKDEMLLNKLKVQKITCLHTFLPLVHWRHGLYLDNKILSDMLSNFKLLRVLSLKGYQISVLPDSVRDMKLLRYMNISWTDIECLPLRICRLYNLEFLNLSGCVRLKRLPADIVDLVKLRYLNVDHTSLQNIMVVSTWIVGMTPSSNILLRSLCIYNCLNLETLPPLGNLPALMNLTIVGSHCIKSLRREFCGDNGNPFPVLELLKIQVMEMLDTWSFSGGDEGGFPSLKELQIISCPMLRNMPFCFPSLTLPPTLHSLKIIFCKGLKTISDEFLGKCSDSLRELTIGQCPDLVRLPRSLSTFQSIQKLHLSYCDALESLPDMFHKATSLRTLLLSDCPKLVILEECGFPTALTHLTVRNCLKMKAVSNLRLTKLTSLIHLELEGSPETLKLEAGCLPVSVEELRIRNFNHLKSLSGT</sequence>
<dbReference type="InterPro" id="IPR002182">
    <property type="entry name" value="NB-ARC"/>
</dbReference>
<dbReference type="Pfam" id="PF23559">
    <property type="entry name" value="WHD_DRP"/>
    <property type="match status" value="1"/>
</dbReference>
<dbReference type="AlphaFoldDB" id="A0A7N0VA54"/>
<dbReference type="InterPro" id="IPR055414">
    <property type="entry name" value="LRR_R13L4/SHOC2-like"/>
</dbReference>
<evidence type="ECO:0008006" key="8">
    <source>
        <dbReference type="Google" id="ProtNLM"/>
    </source>
</evidence>
<name>A0A7N0VA54_KALFE</name>
<evidence type="ECO:0000259" key="4">
    <source>
        <dbReference type="Pfam" id="PF23559"/>
    </source>
</evidence>
<dbReference type="InterPro" id="IPR042197">
    <property type="entry name" value="Apaf_helical"/>
</dbReference>
<dbReference type="OMA" id="TICGRSE"/>
<dbReference type="EnsemblPlants" id="Kaladp0267s0006.1.v1.1">
    <property type="protein sequence ID" value="Kaladp0267s0006.1.v1.1"/>
    <property type="gene ID" value="Kaladp0267s0006.v1.1"/>
</dbReference>
<keyword evidence="1" id="KW-0677">Repeat</keyword>
<feature type="domain" description="Disease resistance R13L4/SHOC-2-like LRR" evidence="5">
    <location>
        <begin position="445"/>
        <end position="644"/>
    </location>
</feature>
<dbReference type="InterPro" id="IPR058922">
    <property type="entry name" value="WHD_DRP"/>
</dbReference>
<keyword evidence="7" id="KW-1185">Reference proteome</keyword>
<dbReference type="SUPFAM" id="SSF52540">
    <property type="entry name" value="P-loop containing nucleoside triphosphate hydrolases"/>
    <property type="match status" value="1"/>
</dbReference>
<accession>A0A7N0VA54</accession>
<evidence type="ECO:0000313" key="6">
    <source>
        <dbReference type="EnsemblPlants" id="Kaladp0267s0006.1.v1.1"/>
    </source>
</evidence>
<dbReference type="Gramene" id="Kaladp0267s0006.1.v1.1">
    <property type="protein sequence ID" value="Kaladp0267s0006.1.v1.1"/>
    <property type="gene ID" value="Kaladp0267s0006.v1.1"/>
</dbReference>
<dbReference type="Proteomes" id="UP000594263">
    <property type="component" value="Unplaced"/>
</dbReference>
<dbReference type="PRINTS" id="PR00364">
    <property type="entry name" value="DISEASERSIST"/>
</dbReference>
<evidence type="ECO:0000256" key="2">
    <source>
        <dbReference type="ARBA" id="ARBA00022821"/>
    </source>
</evidence>
<dbReference type="PANTHER" id="PTHR36766">
    <property type="entry name" value="PLANT BROAD-SPECTRUM MILDEW RESISTANCE PROTEIN RPW8"/>
    <property type="match status" value="1"/>
</dbReference>
<evidence type="ECO:0000256" key="1">
    <source>
        <dbReference type="ARBA" id="ARBA00022737"/>
    </source>
</evidence>
<protein>
    <recommendedName>
        <fullName evidence="8">NB-ARC domain-containing protein</fullName>
    </recommendedName>
</protein>
<dbReference type="SUPFAM" id="SSF52058">
    <property type="entry name" value="L domain-like"/>
    <property type="match status" value="1"/>
</dbReference>
<feature type="domain" description="NB-ARC" evidence="3">
    <location>
        <begin position="210"/>
        <end position="279"/>
    </location>
</feature>
<dbReference type="Pfam" id="PF23598">
    <property type="entry name" value="LRR_14"/>
    <property type="match status" value="1"/>
</dbReference>
<dbReference type="InterPro" id="IPR032675">
    <property type="entry name" value="LRR_dom_sf"/>
</dbReference>
<organism evidence="6 7">
    <name type="scientific">Kalanchoe fedtschenkoi</name>
    <name type="common">Lavender scallops</name>
    <name type="synonym">South American air plant</name>
    <dbReference type="NCBI Taxonomy" id="63787"/>
    <lineage>
        <taxon>Eukaryota</taxon>
        <taxon>Viridiplantae</taxon>
        <taxon>Streptophyta</taxon>
        <taxon>Embryophyta</taxon>
        <taxon>Tracheophyta</taxon>
        <taxon>Spermatophyta</taxon>
        <taxon>Magnoliopsida</taxon>
        <taxon>eudicotyledons</taxon>
        <taxon>Gunneridae</taxon>
        <taxon>Pentapetalae</taxon>
        <taxon>Saxifragales</taxon>
        <taxon>Crassulaceae</taxon>
        <taxon>Kalanchoe</taxon>
    </lineage>
</organism>
<evidence type="ECO:0000259" key="5">
    <source>
        <dbReference type="Pfam" id="PF23598"/>
    </source>
</evidence>
<dbReference type="InterPro" id="IPR027417">
    <property type="entry name" value="P-loop_NTPase"/>
</dbReference>